<evidence type="ECO:0000256" key="6">
    <source>
        <dbReference type="PIRSR" id="PIRSR000699-2"/>
    </source>
</evidence>
<sequence>MTQDIEKVMSSEEIQVAAFEIILNSGNARTTIHKSFAAMRKSDFSHAEQLLTKANEEILQAHKSQTALLKDYAGGKKIEMEIIMVHAQDHLMTTMTLLEVAQEMKYLYEQIAQNIKN</sequence>
<keyword evidence="1" id="KW-0813">Transport</keyword>
<keyword evidence="3" id="KW-0808">Transferase</keyword>
<accession>R3U9J9</accession>
<dbReference type="GO" id="GO:0009401">
    <property type="term" value="P:phosphoenolpyruvate-dependent sugar phosphotransferase system"/>
    <property type="evidence" value="ECO:0007669"/>
    <property type="project" value="UniProtKB-KW"/>
</dbReference>
<comment type="cofactor">
    <cofactor evidence="6">
        <name>Mg(2+)</name>
        <dbReference type="ChEBI" id="CHEBI:18420"/>
    </cofactor>
    <text evidence="6">Binds 1 Mg(2+) ion per trimer.</text>
</comment>
<evidence type="ECO:0000256" key="2">
    <source>
        <dbReference type="ARBA" id="ARBA00022597"/>
    </source>
</evidence>
<feature type="active site" description="Tele-phosphohistidine intermediate" evidence="5">
    <location>
        <position position="86"/>
    </location>
</feature>
<dbReference type="RefSeq" id="WP_010766737.1">
    <property type="nucleotide sequence ID" value="NZ_ASWE01000008.1"/>
</dbReference>
<dbReference type="PIRSF" id="PIRSF000699">
    <property type="entry name" value="PTS_IILac_III"/>
    <property type="match status" value="1"/>
</dbReference>
<dbReference type="InterPro" id="IPR003188">
    <property type="entry name" value="PTS_IIA_lac/cel"/>
</dbReference>
<dbReference type="HOGENOM" id="CLU_152490_1_0_9"/>
<evidence type="ECO:0000256" key="4">
    <source>
        <dbReference type="ARBA" id="ARBA00022683"/>
    </source>
</evidence>
<dbReference type="GO" id="GO:0016740">
    <property type="term" value="F:transferase activity"/>
    <property type="evidence" value="ECO:0007669"/>
    <property type="project" value="UniProtKB-KW"/>
</dbReference>
<keyword evidence="2" id="KW-0762">Sugar transport</keyword>
<dbReference type="GO" id="GO:0046872">
    <property type="term" value="F:metal ion binding"/>
    <property type="evidence" value="ECO:0007669"/>
    <property type="project" value="UniProtKB-KW"/>
</dbReference>
<dbReference type="PANTHER" id="PTHR34382">
    <property type="entry name" value="PTS SYSTEM N,N'-DIACETYLCHITOBIOSE-SPECIFIC EIIA COMPONENT"/>
    <property type="match status" value="1"/>
</dbReference>
<evidence type="ECO:0000256" key="3">
    <source>
        <dbReference type="ARBA" id="ARBA00022679"/>
    </source>
</evidence>
<dbReference type="PATRIC" id="fig|1158610.3.peg.25"/>
<feature type="binding site" evidence="6">
    <location>
        <position position="89"/>
    </location>
    <ligand>
        <name>Mg(2+)</name>
        <dbReference type="ChEBI" id="CHEBI:18420"/>
        <note>ligand shared between all trimeric partners</note>
    </ligand>
</feature>
<evidence type="ECO:0000256" key="5">
    <source>
        <dbReference type="PIRSR" id="PIRSR000699-1"/>
    </source>
</evidence>
<dbReference type="SUPFAM" id="SSF46973">
    <property type="entry name" value="Enzyme IIa from lactose specific PTS, IIa-lac"/>
    <property type="match status" value="1"/>
</dbReference>
<dbReference type="eggNOG" id="COG1447">
    <property type="taxonomic scope" value="Bacteria"/>
</dbReference>
<keyword evidence="9" id="KW-1185">Reference proteome</keyword>
<evidence type="ECO:0000256" key="7">
    <source>
        <dbReference type="PROSITE-ProRule" id="PRU00418"/>
    </source>
</evidence>
<dbReference type="STRING" id="154621.RV11_GL002269"/>
<dbReference type="PANTHER" id="PTHR34382:SF7">
    <property type="entry name" value="PTS SYSTEM N,N'-DIACETYLCHITOBIOSE-SPECIFIC EIIA COMPONENT"/>
    <property type="match status" value="1"/>
</dbReference>
<proteinExistence type="predicted"/>
<comment type="caution">
    <text evidence="8">The sequence shown here is derived from an EMBL/GenBank/DDBJ whole genome shotgun (WGS) entry which is preliminary data.</text>
</comment>
<keyword evidence="6" id="KW-0460">Magnesium</keyword>
<dbReference type="PROSITE" id="PS51095">
    <property type="entry name" value="PTS_EIIA_TYPE_3"/>
    <property type="match status" value="1"/>
</dbReference>
<keyword evidence="4" id="KW-0598">Phosphotransferase system</keyword>
<evidence type="ECO:0000256" key="1">
    <source>
        <dbReference type="ARBA" id="ARBA00022448"/>
    </source>
</evidence>
<organism evidence="8 9">
    <name type="scientific">Enterococcus phoeniculicola ATCC BAA-412</name>
    <dbReference type="NCBI Taxonomy" id="1158610"/>
    <lineage>
        <taxon>Bacteria</taxon>
        <taxon>Bacillati</taxon>
        <taxon>Bacillota</taxon>
        <taxon>Bacilli</taxon>
        <taxon>Lactobacillales</taxon>
        <taxon>Enterococcaceae</taxon>
        <taxon>Enterococcus</taxon>
    </lineage>
</organism>
<evidence type="ECO:0000313" key="9">
    <source>
        <dbReference type="Proteomes" id="UP000013785"/>
    </source>
</evidence>
<dbReference type="Gene3D" id="1.20.58.80">
    <property type="entry name" value="Phosphotransferase system, lactose/cellobiose-type IIA subunit"/>
    <property type="match status" value="1"/>
</dbReference>
<dbReference type="InterPro" id="IPR036542">
    <property type="entry name" value="PTS_IIA_lac/cel_sf"/>
</dbReference>
<dbReference type="NCBIfam" id="NF007156">
    <property type="entry name" value="PRK09591.1"/>
    <property type="match status" value="1"/>
</dbReference>
<dbReference type="Pfam" id="PF02255">
    <property type="entry name" value="PTS_IIA"/>
    <property type="match status" value="1"/>
</dbReference>
<gene>
    <name evidence="8" type="ORF">UC3_00035</name>
</gene>
<keyword evidence="6" id="KW-0479">Metal-binding</keyword>
<dbReference type="AlphaFoldDB" id="R3U9J9"/>
<dbReference type="EMBL" id="AJAT01000001">
    <property type="protein sequence ID" value="EOL50143.1"/>
    <property type="molecule type" value="Genomic_DNA"/>
</dbReference>
<feature type="modified residue" description="Phosphohistidine; by HPr" evidence="7">
    <location>
        <position position="86"/>
    </location>
</feature>
<reference evidence="8 9" key="1">
    <citation type="submission" date="2013-02" db="EMBL/GenBank/DDBJ databases">
        <title>The Genome Sequence of Enterococcus phoeniculicola BAA-412.</title>
        <authorList>
            <consortium name="The Broad Institute Genome Sequencing Platform"/>
            <consortium name="The Broad Institute Genome Sequencing Center for Infectious Disease"/>
            <person name="Earl A.M."/>
            <person name="Gilmore M.S."/>
            <person name="Lebreton F."/>
            <person name="Walker B."/>
            <person name="Young S.K."/>
            <person name="Zeng Q."/>
            <person name="Gargeya S."/>
            <person name="Fitzgerald M."/>
            <person name="Haas B."/>
            <person name="Abouelleil A."/>
            <person name="Alvarado L."/>
            <person name="Arachchi H.M."/>
            <person name="Berlin A.M."/>
            <person name="Chapman S.B."/>
            <person name="Dewar J."/>
            <person name="Goldberg J."/>
            <person name="Griggs A."/>
            <person name="Gujja S."/>
            <person name="Hansen M."/>
            <person name="Howarth C."/>
            <person name="Imamovic A."/>
            <person name="Larimer J."/>
            <person name="McCowan C."/>
            <person name="Murphy C."/>
            <person name="Neiman D."/>
            <person name="Pearson M."/>
            <person name="Priest M."/>
            <person name="Roberts A."/>
            <person name="Saif S."/>
            <person name="Shea T."/>
            <person name="Sisk P."/>
            <person name="Sykes S."/>
            <person name="Wortman J."/>
            <person name="Nusbaum C."/>
            <person name="Birren B."/>
        </authorList>
    </citation>
    <scope>NUCLEOTIDE SEQUENCE [LARGE SCALE GENOMIC DNA]</scope>
    <source>
        <strain evidence="8 9">ATCC BAA-412</strain>
    </source>
</reference>
<dbReference type="Proteomes" id="UP000013785">
    <property type="component" value="Unassembled WGS sequence"/>
</dbReference>
<protein>
    <submittedName>
        <fullName evidence="8">PTS system cellobiose-specific IIA componenent</fullName>
    </submittedName>
</protein>
<evidence type="ECO:0000313" key="8">
    <source>
        <dbReference type="EMBL" id="EOL50143.1"/>
    </source>
</evidence>
<name>R3U9J9_9ENTE</name>
<dbReference type="CDD" id="cd00215">
    <property type="entry name" value="PTS_IIA_lac"/>
    <property type="match status" value="1"/>
</dbReference>